<gene>
    <name evidence="1" type="ORF">PC117_g27145</name>
</gene>
<comment type="caution">
    <text evidence="1">The sequence shown here is derived from an EMBL/GenBank/DDBJ whole genome shotgun (WGS) entry which is preliminary data.</text>
</comment>
<accession>A0A8T1AAC2</accession>
<organism evidence="1 2">
    <name type="scientific">Phytophthora cactorum</name>
    <dbReference type="NCBI Taxonomy" id="29920"/>
    <lineage>
        <taxon>Eukaryota</taxon>
        <taxon>Sar</taxon>
        <taxon>Stramenopiles</taxon>
        <taxon>Oomycota</taxon>
        <taxon>Peronosporomycetes</taxon>
        <taxon>Peronosporales</taxon>
        <taxon>Peronosporaceae</taxon>
        <taxon>Phytophthora</taxon>
    </lineage>
</organism>
<evidence type="ECO:0000313" key="2">
    <source>
        <dbReference type="Proteomes" id="UP000736787"/>
    </source>
</evidence>
<sequence>MFIRGITLLIADRNTTGLSTRRPSPVVDLQPDGLSTAFTSHDAARLRPSRWSSI</sequence>
<reference evidence="1" key="1">
    <citation type="submission" date="2018-10" db="EMBL/GenBank/DDBJ databases">
        <title>Effector identification in a new, highly contiguous assembly of the strawberry crown rot pathogen Phytophthora cactorum.</title>
        <authorList>
            <person name="Armitage A.D."/>
            <person name="Nellist C.F."/>
            <person name="Bates H."/>
            <person name="Vickerstaff R.J."/>
            <person name="Harrison R.J."/>
        </authorList>
    </citation>
    <scope>NUCLEOTIDE SEQUENCE</scope>
    <source>
        <strain evidence="1">4040</strain>
    </source>
</reference>
<protein>
    <submittedName>
        <fullName evidence="1">Uncharacterized protein</fullName>
    </submittedName>
</protein>
<dbReference type="EMBL" id="RCMK01003024">
    <property type="protein sequence ID" value="KAG2877033.1"/>
    <property type="molecule type" value="Genomic_DNA"/>
</dbReference>
<name>A0A8T1AAC2_9STRA</name>
<evidence type="ECO:0000313" key="1">
    <source>
        <dbReference type="EMBL" id="KAG2877033.1"/>
    </source>
</evidence>
<dbReference type="Proteomes" id="UP000736787">
    <property type="component" value="Unassembled WGS sequence"/>
</dbReference>
<dbReference type="AlphaFoldDB" id="A0A8T1AAC2"/>
<proteinExistence type="predicted"/>